<dbReference type="AlphaFoldDB" id="A0A183TDZ7"/>
<proteinExistence type="predicted"/>
<accession>A0A183TDZ7</accession>
<evidence type="ECO:0000313" key="1">
    <source>
        <dbReference type="EMBL" id="VDM01081.1"/>
    </source>
</evidence>
<organism evidence="3">
    <name type="scientific">Schistocephalus solidus</name>
    <name type="common">Tapeworm</name>
    <dbReference type="NCBI Taxonomy" id="70667"/>
    <lineage>
        <taxon>Eukaryota</taxon>
        <taxon>Metazoa</taxon>
        <taxon>Spiralia</taxon>
        <taxon>Lophotrochozoa</taxon>
        <taxon>Platyhelminthes</taxon>
        <taxon>Cestoda</taxon>
        <taxon>Eucestoda</taxon>
        <taxon>Diphyllobothriidea</taxon>
        <taxon>Diphyllobothriidae</taxon>
        <taxon>Schistocephalus</taxon>
    </lineage>
</organism>
<protein>
    <submittedName>
        <fullName evidence="3">Reverse transcriptase domain-containing protein</fullName>
    </submittedName>
</protein>
<reference evidence="1 2" key="2">
    <citation type="submission" date="2018-11" db="EMBL/GenBank/DDBJ databases">
        <authorList>
            <consortium name="Pathogen Informatics"/>
        </authorList>
    </citation>
    <scope>NUCLEOTIDE SEQUENCE [LARGE SCALE GENOMIC DNA]</scope>
    <source>
        <strain evidence="1 2">NST_G2</strain>
    </source>
</reference>
<reference evidence="3" key="1">
    <citation type="submission" date="2016-06" db="UniProtKB">
        <authorList>
            <consortium name="WormBaseParasite"/>
        </authorList>
    </citation>
    <scope>IDENTIFICATION</scope>
</reference>
<dbReference type="EMBL" id="UYSU01039225">
    <property type="protein sequence ID" value="VDM01081.1"/>
    <property type="molecule type" value="Genomic_DNA"/>
</dbReference>
<dbReference type="Proteomes" id="UP000275846">
    <property type="component" value="Unassembled WGS sequence"/>
</dbReference>
<keyword evidence="2" id="KW-1185">Reference proteome</keyword>
<evidence type="ECO:0000313" key="3">
    <source>
        <dbReference type="WBParaSite" id="SSLN_0001525301-mRNA-1"/>
    </source>
</evidence>
<name>A0A183TDZ7_SCHSO</name>
<sequence>MVVIYFDLNKAFDKVPHRRHLVKLEALGIRPPVLDFIGSYLSNRSQKVLVALPTLDNFDTFLRICHPDNSLQVLLMIEAGSGGFASLMMDYVVSKVASR</sequence>
<evidence type="ECO:0000313" key="2">
    <source>
        <dbReference type="Proteomes" id="UP000275846"/>
    </source>
</evidence>
<dbReference type="WBParaSite" id="SSLN_0001525301-mRNA-1">
    <property type="protein sequence ID" value="SSLN_0001525301-mRNA-1"/>
    <property type="gene ID" value="SSLN_0001525301"/>
</dbReference>
<dbReference type="OrthoDB" id="414730at2759"/>
<gene>
    <name evidence="1" type="ORF">SSLN_LOCUS14695</name>
</gene>